<dbReference type="EMBL" id="JAVIAC010000007">
    <property type="protein sequence ID" value="MDQ7953110.1"/>
    <property type="molecule type" value="Genomic_DNA"/>
</dbReference>
<evidence type="ECO:0000313" key="2">
    <source>
        <dbReference type="Proteomes" id="UP001240529"/>
    </source>
</evidence>
<name>A0AAP5FA29_9GAMM</name>
<proteinExistence type="predicted"/>
<gene>
    <name evidence="1" type="ORF">Q0031_15110</name>
</gene>
<organism evidence="1 2">
    <name type="scientific">Stenotrophomonas geniculata</name>
    <dbReference type="NCBI Taxonomy" id="86188"/>
    <lineage>
        <taxon>Bacteria</taxon>
        <taxon>Pseudomonadati</taxon>
        <taxon>Pseudomonadota</taxon>
        <taxon>Gammaproteobacteria</taxon>
        <taxon>Lysobacterales</taxon>
        <taxon>Lysobacteraceae</taxon>
        <taxon>Stenotrophomonas</taxon>
    </lineage>
</organism>
<protein>
    <submittedName>
        <fullName evidence="1">Uncharacterized protein</fullName>
    </submittedName>
</protein>
<dbReference type="AlphaFoldDB" id="A0AAP5FA29"/>
<dbReference type="Proteomes" id="UP001240529">
    <property type="component" value="Unassembled WGS sequence"/>
</dbReference>
<accession>A0AAP5FA29</accession>
<sequence>MIELSRQGPLGKSPELGSSILAPNFAVLTTKHECWTCVAVVPVSALWVPNFVERFDDGEELSIPDPAVLRYVESINFPAAQPISALAPWMVMATTKGSGTRYLVNRCQACGAVQGDFHLFGVDGPFGLVTLEKQGTEHISVRYVDCPIEAVAGIAQATWIDQISAKTLQPQ</sequence>
<evidence type="ECO:0000313" key="1">
    <source>
        <dbReference type="EMBL" id="MDQ7953110.1"/>
    </source>
</evidence>
<dbReference type="RefSeq" id="WP_305730476.1">
    <property type="nucleotide sequence ID" value="NZ_JAUZEA010000007.1"/>
</dbReference>
<reference evidence="1" key="1">
    <citation type="submission" date="2023-07" db="EMBL/GenBank/DDBJ databases">
        <authorList>
            <person name="Shahid S."/>
            <person name="Akbar M.Y."/>
            <person name="Ajmal W."/>
            <person name="Ansari A."/>
            <person name="Ghazanfar S."/>
        </authorList>
    </citation>
    <scope>NUCLEOTIDE SEQUENCE</scope>
    <source>
        <strain evidence="1">NIGAB</strain>
    </source>
</reference>
<comment type="caution">
    <text evidence="1">The sequence shown here is derived from an EMBL/GenBank/DDBJ whole genome shotgun (WGS) entry which is preliminary data.</text>
</comment>